<dbReference type="Proteomes" id="UP000004510">
    <property type="component" value="Unassembled WGS sequence"/>
</dbReference>
<accession>D4XJG5</accession>
<comment type="caution">
    <text evidence="1">The sequence shown here is derived from an EMBL/GenBank/DDBJ whole genome shotgun (WGS) entry which is preliminary data.</text>
</comment>
<proteinExistence type="predicted"/>
<dbReference type="HOGENOM" id="CLU_1683222_0_0_4"/>
<gene>
    <name evidence="1" type="ORF">HMPREF0004_5612</name>
</gene>
<organism evidence="1 2">
    <name type="scientific">Achromobacter piechaudii ATCC 43553</name>
    <dbReference type="NCBI Taxonomy" id="742159"/>
    <lineage>
        <taxon>Bacteria</taxon>
        <taxon>Pseudomonadati</taxon>
        <taxon>Pseudomonadota</taxon>
        <taxon>Betaproteobacteria</taxon>
        <taxon>Burkholderiales</taxon>
        <taxon>Alcaligenaceae</taxon>
        <taxon>Achromobacter</taxon>
    </lineage>
</organism>
<dbReference type="RefSeq" id="WP_006221766.1">
    <property type="nucleotide sequence ID" value="NZ_GG770409.1"/>
</dbReference>
<evidence type="ECO:0008006" key="3">
    <source>
        <dbReference type="Google" id="ProtNLM"/>
    </source>
</evidence>
<sequence>MMKKPTTSPPSGIAGANAAYYQRLAQLAQESQQRWLELGRRLADQHTANTQSTLAPLQQGGDWQSLAPALGDITRKHWQAQLEASQAITHAALQEQAALTAGLGEAMSGWFKLATGGGITPAPFPMSQIFTAMTDQMAAACAAMREANQPGDRHDG</sequence>
<evidence type="ECO:0000313" key="1">
    <source>
        <dbReference type="EMBL" id="EFF72993.1"/>
    </source>
</evidence>
<dbReference type="PATRIC" id="fig|742159.3.peg.1321"/>
<protein>
    <recommendedName>
        <fullName evidence="3">Phasin domain-containing protein</fullName>
    </recommendedName>
</protein>
<dbReference type="eggNOG" id="ENOG50315EY">
    <property type="taxonomic scope" value="Bacteria"/>
</dbReference>
<dbReference type="OrthoDB" id="8641244at2"/>
<reference evidence="2" key="1">
    <citation type="submission" date="2010-03" db="EMBL/GenBank/DDBJ databases">
        <title>Complete sequence of Mobiluncus curtisii ATCC 43063.</title>
        <authorList>
            <person name="Muzny D."/>
            <person name="Qin X."/>
            <person name="Deng J."/>
            <person name="Jiang H."/>
            <person name="Liu Y."/>
            <person name="Qu J."/>
            <person name="Song X.-Z."/>
            <person name="Zhang L."/>
            <person name="Thornton R."/>
            <person name="Coyle M."/>
            <person name="Francisco L."/>
            <person name="Jackson L."/>
            <person name="Javaid M."/>
            <person name="Korchina V."/>
            <person name="Kovar C."/>
            <person name="Mata R."/>
            <person name="Mathew T."/>
            <person name="Ngo R."/>
            <person name="Nguyen L."/>
            <person name="Nguyen N."/>
            <person name="Okwuonu G."/>
            <person name="Ongeri F."/>
            <person name="Pham C."/>
            <person name="Simmons D."/>
            <person name="Wilczek-Boney K."/>
            <person name="Hale W."/>
            <person name="Jakkamsetti A."/>
            <person name="Pham P."/>
            <person name="Ruth R."/>
            <person name="San Lucas F."/>
            <person name="Warren J."/>
            <person name="Zhang J."/>
            <person name="Zhao Z."/>
            <person name="Zhou C."/>
            <person name="Zhu D."/>
            <person name="Lee S."/>
            <person name="Bess C."/>
            <person name="Blankenburg K."/>
            <person name="Forbes L."/>
            <person name="Fu Q."/>
            <person name="Gubbala S."/>
            <person name="Hirani K."/>
            <person name="Jayaseelan J.C."/>
            <person name="Lara F."/>
            <person name="Munidasa M."/>
            <person name="Palculict T."/>
            <person name="Patil S."/>
            <person name="Pu L.-L."/>
            <person name="Saada N."/>
            <person name="Tang L."/>
            <person name="Weissenberger G."/>
            <person name="Zhu Y."/>
            <person name="Hemphill L."/>
            <person name="Shang Y."/>
            <person name="Youmans B."/>
            <person name="Ayvaz T."/>
            <person name="Ross M."/>
            <person name="Santibanez J."/>
            <person name="Aqrawi P."/>
            <person name="Gross S."/>
            <person name="Joshi V."/>
            <person name="Fowler G."/>
            <person name="Nazareth L."/>
            <person name="Reid J."/>
            <person name="Worley K."/>
            <person name="Petrosino J."/>
            <person name="Highlander S."/>
            <person name="Gibbs R."/>
            <person name="Gibbs R."/>
        </authorList>
    </citation>
    <scope>NUCLEOTIDE SEQUENCE [LARGE SCALE GENOMIC DNA]</scope>
    <source>
        <strain evidence="2">ATCC 43553</strain>
    </source>
</reference>
<name>D4XJG5_9BURK</name>
<evidence type="ECO:0000313" key="2">
    <source>
        <dbReference type="Proteomes" id="UP000004510"/>
    </source>
</evidence>
<dbReference type="AlphaFoldDB" id="D4XJG5"/>
<dbReference type="EMBL" id="ADMS01000128">
    <property type="protein sequence ID" value="EFF72993.1"/>
    <property type="molecule type" value="Genomic_DNA"/>
</dbReference>